<feature type="signal peptide" evidence="1">
    <location>
        <begin position="1"/>
        <end position="22"/>
    </location>
</feature>
<keyword evidence="4" id="KW-1185">Reference proteome</keyword>
<evidence type="ECO:0000313" key="4">
    <source>
        <dbReference type="Proteomes" id="UP001237156"/>
    </source>
</evidence>
<dbReference type="AlphaFoldDB" id="A0AAW6RDR0"/>
<name>A0AAW6RDR0_9BURK</name>
<accession>A0AAW6RDR0</accession>
<dbReference type="CDD" id="cd21836">
    <property type="entry name" value="adhesin_CP"/>
    <property type="match status" value="1"/>
</dbReference>
<sequence>MKPCKFILAAICALTAAASAHAESGSVPYVCQGGKKISVSYVFNDETGFPVKAEFAVKGQRQTLAYDDAKSDHVDSFFVSAKGWRLTAPALTIKEYKKTDGIMITSPQDEILFKECAPAQKKKGRK</sequence>
<dbReference type="Proteomes" id="UP001237156">
    <property type="component" value="Unassembled WGS sequence"/>
</dbReference>
<dbReference type="InterPro" id="IPR056025">
    <property type="entry name" value="ACP_dom"/>
</dbReference>
<evidence type="ECO:0000259" key="2">
    <source>
        <dbReference type="Pfam" id="PF24574"/>
    </source>
</evidence>
<evidence type="ECO:0000313" key="3">
    <source>
        <dbReference type="EMBL" id="MDG9698295.1"/>
    </source>
</evidence>
<comment type="caution">
    <text evidence="3">The sequence shown here is derived from an EMBL/GenBank/DDBJ whole genome shotgun (WGS) entry which is preliminary data.</text>
</comment>
<protein>
    <recommendedName>
        <fullName evidence="2">ACP-like domain-containing protein</fullName>
    </recommendedName>
</protein>
<dbReference type="Pfam" id="PF24574">
    <property type="entry name" value="Nm-ACP"/>
    <property type="match status" value="1"/>
</dbReference>
<proteinExistence type="predicted"/>
<gene>
    <name evidence="3" type="ORF">QB898_00925</name>
</gene>
<feature type="domain" description="ACP-like" evidence="2">
    <location>
        <begin position="23"/>
        <end position="118"/>
    </location>
</feature>
<reference evidence="3 4" key="1">
    <citation type="submission" date="2023-04" db="EMBL/GenBank/DDBJ databases">
        <title>Ottowia paracancer sp. nov., isolated from human stomach.</title>
        <authorList>
            <person name="Song Y."/>
        </authorList>
    </citation>
    <scope>NUCLEOTIDE SEQUENCE [LARGE SCALE GENOMIC DNA]</scope>
    <source>
        <strain evidence="3 4">10c7w1</strain>
    </source>
</reference>
<keyword evidence="1" id="KW-0732">Signal</keyword>
<organism evidence="3 4">
    <name type="scientific">Ottowia cancrivicina</name>
    <dbReference type="NCBI Taxonomy" id="3040346"/>
    <lineage>
        <taxon>Bacteria</taxon>
        <taxon>Pseudomonadati</taxon>
        <taxon>Pseudomonadota</taxon>
        <taxon>Betaproteobacteria</taxon>
        <taxon>Burkholderiales</taxon>
        <taxon>Comamonadaceae</taxon>
        <taxon>Ottowia</taxon>
    </lineage>
</organism>
<feature type="chain" id="PRO_5043341784" description="ACP-like domain-containing protein" evidence="1">
    <location>
        <begin position="23"/>
        <end position="126"/>
    </location>
</feature>
<dbReference type="EMBL" id="JARVII010000001">
    <property type="protein sequence ID" value="MDG9698295.1"/>
    <property type="molecule type" value="Genomic_DNA"/>
</dbReference>
<evidence type="ECO:0000256" key="1">
    <source>
        <dbReference type="SAM" id="SignalP"/>
    </source>
</evidence>
<dbReference type="RefSeq" id="WP_102282853.1">
    <property type="nucleotide sequence ID" value="NZ_JARVII010000001.1"/>
</dbReference>